<dbReference type="GO" id="GO:0000976">
    <property type="term" value="F:transcription cis-regulatory region binding"/>
    <property type="evidence" value="ECO:0007669"/>
    <property type="project" value="TreeGrafter"/>
</dbReference>
<evidence type="ECO:0000313" key="8">
    <source>
        <dbReference type="EMBL" id="MDG5977212.1"/>
    </source>
</evidence>
<dbReference type="Gene3D" id="6.10.250.690">
    <property type="match status" value="1"/>
</dbReference>
<organism evidence="8 9">
    <name type="scientific">Hydrogenophaga taeniospiralis CCUG 15921</name>
    <dbReference type="NCBI Taxonomy" id="1281780"/>
    <lineage>
        <taxon>Bacteria</taxon>
        <taxon>Pseudomonadati</taxon>
        <taxon>Pseudomonadota</taxon>
        <taxon>Betaproteobacteria</taxon>
        <taxon>Burkholderiales</taxon>
        <taxon>Comamonadaceae</taxon>
        <taxon>Hydrogenophaga</taxon>
    </lineage>
</organism>
<dbReference type="PANTHER" id="PTHR48111">
    <property type="entry name" value="REGULATOR OF RPOS"/>
    <property type="match status" value="1"/>
</dbReference>
<feature type="domain" description="Response regulatory" evidence="6">
    <location>
        <begin position="2"/>
        <end position="116"/>
    </location>
</feature>
<dbReference type="AlphaFoldDB" id="A0A9X4NTN9"/>
<keyword evidence="3" id="KW-0804">Transcription</keyword>
<evidence type="ECO:0000256" key="2">
    <source>
        <dbReference type="ARBA" id="ARBA00023125"/>
    </source>
</evidence>
<dbReference type="GO" id="GO:0000156">
    <property type="term" value="F:phosphorelay response regulator activity"/>
    <property type="evidence" value="ECO:0007669"/>
    <property type="project" value="TreeGrafter"/>
</dbReference>
<dbReference type="SUPFAM" id="SSF46894">
    <property type="entry name" value="C-terminal effector domain of the bipartite response regulators"/>
    <property type="match status" value="1"/>
</dbReference>
<dbReference type="Proteomes" id="UP001152876">
    <property type="component" value="Unassembled WGS sequence"/>
</dbReference>
<dbReference type="PROSITE" id="PS50110">
    <property type="entry name" value="RESPONSE_REGULATORY"/>
    <property type="match status" value="1"/>
</dbReference>
<gene>
    <name evidence="8" type="ORF">H010_18265</name>
</gene>
<dbReference type="InterPro" id="IPR011006">
    <property type="entry name" value="CheY-like_superfamily"/>
</dbReference>
<keyword evidence="1" id="KW-0805">Transcription regulation</keyword>
<dbReference type="GO" id="GO:0005829">
    <property type="term" value="C:cytosol"/>
    <property type="evidence" value="ECO:0007669"/>
    <property type="project" value="TreeGrafter"/>
</dbReference>
<dbReference type="InterPro" id="IPR039420">
    <property type="entry name" value="WalR-like"/>
</dbReference>
<feature type="DNA-binding region" description="OmpR/PhoB-type" evidence="5">
    <location>
        <begin position="122"/>
        <end position="218"/>
    </location>
</feature>
<dbReference type="PROSITE" id="PS51755">
    <property type="entry name" value="OMPR_PHOB"/>
    <property type="match status" value="1"/>
</dbReference>
<protein>
    <submittedName>
        <fullName evidence="8">Two component transcriptional regulator</fullName>
    </submittedName>
</protein>
<dbReference type="Gene3D" id="3.40.50.2300">
    <property type="match status" value="1"/>
</dbReference>
<name>A0A9X4NTN9_9BURK</name>
<evidence type="ECO:0000256" key="1">
    <source>
        <dbReference type="ARBA" id="ARBA00023015"/>
    </source>
</evidence>
<dbReference type="Gene3D" id="1.10.10.10">
    <property type="entry name" value="Winged helix-like DNA-binding domain superfamily/Winged helix DNA-binding domain"/>
    <property type="match status" value="1"/>
</dbReference>
<dbReference type="PANTHER" id="PTHR48111:SF67">
    <property type="entry name" value="TRANSCRIPTIONAL REGULATORY PROTEIN TCTD"/>
    <property type="match status" value="1"/>
</dbReference>
<evidence type="ECO:0000256" key="5">
    <source>
        <dbReference type="PROSITE-ProRule" id="PRU01091"/>
    </source>
</evidence>
<dbReference type="Pfam" id="PF00486">
    <property type="entry name" value="Trans_reg_C"/>
    <property type="match status" value="1"/>
</dbReference>
<feature type="modified residue" description="4-aspartylphosphate" evidence="4">
    <location>
        <position position="51"/>
    </location>
</feature>
<evidence type="ECO:0000256" key="3">
    <source>
        <dbReference type="ARBA" id="ARBA00023163"/>
    </source>
</evidence>
<dbReference type="SMART" id="SM00862">
    <property type="entry name" value="Trans_reg_C"/>
    <property type="match status" value="1"/>
</dbReference>
<keyword evidence="4" id="KW-0597">Phosphoprotein</keyword>
<dbReference type="Pfam" id="PF00072">
    <property type="entry name" value="Response_reg"/>
    <property type="match status" value="1"/>
</dbReference>
<dbReference type="InterPro" id="IPR001867">
    <property type="entry name" value="OmpR/PhoB-type_DNA-bd"/>
</dbReference>
<evidence type="ECO:0000256" key="4">
    <source>
        <dbReference type="PROSITE-ProRule" id="PRU00169"/>
    </source>
</evidence>
<dbReference type="InterPro" id="IPR001789">
    <property type="entry name" value="Sig_transdc_resp-reg_receiver"/>
</dbReference>
<proteinExistence type="predicted"/>
<evidence type="ECO:0000259" key="6">
    <source>
        <dbReference type="PROSITE" id="PS50110"/>
    </source>
</evidence>
<dbReference type="CDD" id="cd17624">
    <property type="entry name" value="REC_OmpR_PmrA-like"/>
    <property type="match status" value="1"/>
</dbReference>
<dbReference type="SUPFAM" id="SSF52172">
    <property type="entry name" value="CheY-like"/>
    <property type="match status" value="1"/>
</dbReference>
<dbReference type="OrthoDB" id="9802426at2"/>
<dbReference type="CDD" id="cd00383">
    <property type="entry name" value="trans_reg_C"/>
    <property type="match status" value="1"/>
</dbReference>
<dbReference type="InterPro" id="IPR016032">
    <property type="entry name" value="Sig_transdc_resp-reg_C-effctor"/>
</dbReference>
<comment type="caution">
    <text evidence="8">The sequence shown here is derived from an EMBL/GenBank/DDBJ whole genome shotgun (WGS) entry which is preliminary data.</text>
</comment>
<dbReference type="EMBL" id="AOGK01000018">
    <property type="protein sequence ID" value="MDG5977212.1"/>
    <property type="molecule type" value="Genomic_DNA"/>
</dbReference>
<dbReference type="InterPro" id="IPR036388">
    <property type="entry name" value="WH-like_DNA-bd_sf"/>
</dbReference>
<feature type="domain" description="OmpR/PhoB-type" evidence="7">
    <location>
        <begin position="122"/>
        <end position="218"/>
    </location>
</feature>
<keyword evidence="2 5" id="KW-0238">DNA-binding</keyword>
<evidence type="ECO:0000259" key="7">
    <source>
        <dbReference type="PROSITE" id="PS51755"/>
    </source>
</evidence>
<reference evidence="8" key="1">
    <citation type="submission" date="2013-01" db="EMBL/GenBank/DDBJ databases">
        <title>Genome draft of Hydrogenophaga taeniospiralis 2K1.</title>
        <authorList>
            <person name="Gomila M."/>
            <person name="Lalucat J."/>
        </authorList>
    </citation>
    <scope>NUCLEOTIDE SEQUENCE</scope>
    <source>
        <strain evidence="8">CCUG 15921</strain>
    </source>
</reference>
<evidence type="ECO:0000313" key="9">
    <source>
        <dbReference type="Proteomes" id="UP001152876"/>
    </source>
</evidence>
<dbReference type="GO" id="GO:0006355">
    <property type="term" value="P:regulation of DNA-templated transcription"/>
    <property type="evidence" value="ECO:0007669"/>
    <property type="project" value="InterPro"/>
</dbReference>
<sequence>MNVLLVEDDLELCVSLSRVLSSRGFQVVCCSNGLEGLAFARRHSFDAVILDLGLPGIDGLELLQRLRDGNGSVPVLVVTARGAVGERVQGLEAGADDYLSKPFDVEELAARLKALVRRSHGVEELRCATLRIEPGSGLVFRGALPLDISGREYGLLKALMSRPGQAVAKEDLHRAVFGQEVPVSPDAVEVLVHRLRKRIQGSGAALITLRGLGYFLVDEATSDGAANA</sequence>
<dbReference type="RefSeq" id="WP_068175722.1">
    <property type="nucleotide sequence ID" value="NZ_AOGK01000018.1"/>
</dbReference>
<dbReference type="SMART" id="SM00448">
    <property type="entry name" value="REC"/>
    <property type="match status" value="1"/>
</dbReference>
<accession>A0A9X4NTN9</accession>
<dbReference type="GO" id="GO:0032993">
    <property type="term" value="C:protein-DNA complex"/>
    <property type="evidence" value="ECO:0007669"/>
    <property type="project" value="TreeGrafter"/>
</dbReference>
<keyword evidence="9" id="KW-1185">Reference proteome</keyword>